<evidence type="ECO:0000256" key="1">
    <source>
        <dbReference type="ARBA" id="ARBA00004496"/>
    </source>
</evidence>
<dbReference type="EMBL" id="CAXAMM010016668">
    <property type="protein sequence ID" value="CAK9039389.1"/>
    <property type="molecule type" value="Genomic_DNA"/>
</dbReference>
<dbReference type="Gene3D" id="3.90.1200.10">
    <property type="match status" value="1"/>
</dbReference>
<accession>A0ABP0LJM1</accession>
<evidence type="ECO:0000313" key="16">
    <source>
        <dbReference type="Proteomes" id="UP001642464"/>
    </source>
</evidence>
<dbReference type="SUPFAM" id="SSF52540">
    <property type="entry name" value="P-loop containing nucleoside triphosphate hydrolases"/>
    <property type="match status" value="2"/>
</dbReference>
<feature type="domain" description="PD-(D/E)XK endonuclease-like" evidence="14">
    <location>
        <begin position="1374"/>
        <end position="1612"/>
    </location>
</feature>
<dbReference type="Pfam" id="PF02367">
    <property type="entry name" value="TsaE"/>
    <property type="match status" value="1"/>
</dbReference>
<dbReference type="InterPro" id="IPR002575">
    <property type="entry name" value="Aminoglycoside_PTrfase"/>
</dbReference>
<evidence type="ECO:0000256" key="3">
    <source>
        <dbReference type="ARBA" id="ARBA00019010"/>
    </source>
</evidence>
<keyword evidence="8" id="KW-0067">ATP-binding</keyword>
<dbReference type="NCBIfam" id="TIGR00150">
    <property type="entry name" value="T6A_YjeE"/>
    <property type="match status" value="1"/>
</dbReference>
<evidence type="ECO:0000256" key="8">
    <source>
        <dbReference type="ARBA" id="ARBA00022840"/>
    </source>
</evidence>
<dbReference type="InterPro" id="IPR003442">
    <property type="entry name" value="T6A_TsaE"/>
</dbReference>
<evidence type="ECO:0000259" key="13">
    <source>
        <dbReference type="Pfam" id="PF01636"/>
    </source>
</evidence>
<dbReference type="PANTHER" id="PTHR33540:SF2">
    <property type="entry name" value="TRNA THREONYLCARBAMOYLADENOSINE BIOSYNTHESIS PROTEIN TSAE"/>
    <property type="match status" value="1"/>
</dbReference>
<organism evidence="15 16">
    <name type="scientific">Durusdinium trenchii</name>
    <dbReference type="NCBI Taxonomy" id="1381693"/>
    <lineage>
        <taxon>Eukaryota</taxon>
        <taxon>Sar</taxon>
        <taxon>Alveolata</taxon>
        <taxon>Dinophyceae</taxon>
        <taxon>Suessiales</taxon>
        <taxon>Symbiodiniaceae</taxon>
        <taxon>Durusdinium</taxon>
    </lineage>
</organism>
<dbReference type="InterPro" id="IPR014153">
    <property type="entry name" value="Ds_break_AddB"/>
</dbReference>
<protein>
    <recommendedName>
        <fullName evidence="3">tRNA threonylcarbamoyladenosine biosynthesis protein TsaE</fullName>
    </recommendedName>
    <alternativeName>
        <fullName evidence="10">t(6)A37 threonylcarbamoyladenosine biosynthesis protein TsaE</fullName>
    </alternativeName>
</protein>
<evidence type="ECO:0000259" key="12">
    <source>
        <dbReference type="Pfam" id="PF00483"/>
    </source>
</evidence>
<dbReference type="SUPFAM" id="SSF56112">
    <property type="entry name" value="Protein kinase-like (PK-like)"/>
    <property type="match status" value="1"/>
</dbReference>
<keyword evidence="15" id="KW-0418">Kinase</keyword>
<keyword evidence="16" id="KW-1185">Reference proteome</keyword>
<keyword evidence="5" id="KW-0819">tRNA processing</keyword>
<evidence type="ECO:0000256" key="10">
    <source>
        <dbReference type="ARBA" id="ARBA00032441"/>
    </source>
</evidence>
<keyword evidence="4" id="KW-0963">Cytoplasm</keyword>
<dbReference type="InterPro" id="IPR027417">
    <property type="entry name" value="P-loop_NTPase"/>
</dbReference>
<dbReference type="InterPro" id="IPR005835">
    <property type="entry name" value="NTP_transferase_dom"/>
</dbReference>
<dbReference type="PANTHER" id="PTHR33540">
    <property type="entry name" value="TRNA THREONYLCARBAMOYLADENOSINE BIOSYNTHESIS PROTEIN TSAE"/>
    <property type="match status" value="1"/>
</dbReference>
<dbReference type="Pfam" id="PF01636">
    <property type="entry name" value="APH"/>
    <property type="match status" value="1"/>
</dbReference>
<feature type="domain" description="Aminoglycoside phosphotransferase" evidence="13">
    <location>
        <begin position="139"/>
        <end position="397"/>
    </location>
</feature>
<keyword evidence="7" id="KW-0547">Nucleotide-binding</keyword>
<keyword evidence="9" id="KW-0460">Magnesium</keyword>
<dbReference type="InterPro" id="IPR029044">
    <property type="entry name" value="Nucleotide-diphossugar_trans"/>
</dbReference>
<dbReference type="CDD" id="cd06422">
    <property type="entry name" value="NTP_transferase_like_1"/>
    <property type="match status" value="1"/>
</dbReference>
<feature type="region of interest" description="Disordered" evidence="11">
    <location>
        <begin position="1605"/>
        <end position="1643"/>
    </location>
</feature>
<evidence type="ECO:0000256" key="11">
    <source>
        <dbReference type="SAM" id="MobiDB-lite"/>
    </source>
</evidence>
<dbReference type="Gene3D" id="3.90.550.10">
    <property type="entry name" value="Spore Coat Polysaccharide Biosynthesis Protein SpsA, Chain A"/>
    <property type="match status" value="1"/>
</dbReference>
<dbReference type="Gene3D" id="3.40.50.300">
    <property type="entry name" value="P-loop containing nucleotide triphosphate hydrolases"/>
    <property type="match status" value="1"/>
</dbReference>
<dbReference type="Pfam" id="PF12705">
    <property type="entry name" value="PDDEXK_1"/>
    <property type="match status" value="1"/>
</dbReference>
<feature type="domain" description="Nucleotidyl transferase" evidence="12">
    <location>
        <begin position="433"/>
        <end position="575"/>
    </location>
</feature>
<dbReference type="NCBIfam" id="TIGR02786">
    <property type="entry name" value="addB_alphas"/>
    <property type="match status" value="1"/>
</dbReference>
<dbReference type="InterPro" id="IPR011604">
    <property type="entry name" value="PDDEXK-like_dom_sf"/>
</dbReference>
<comment type="similarity">
    <text evidence="2">Belongs to the TsaE family.</text>
</comment>
<comment type="caution">
    <text evidence="15">The sequence shown here is derived from an EMBL/GenBank/DDBJ whole genome shotgun (WGS) entry which is preliminary data.</text>
</comment>
<dbReference type="Proteomes" id="UP001642464">
    <property type="component" value="Unassembled WGS sequence"/>
</dbReference>
<dbReference type="SUPFAM" id="SSF53448">
    <property type="entry name" value="Nucleotide-diphospho-sugar transferases"/>
    <property type="match status" value="1"/>
</dbReference>
<evidence type="ECO:0000256" key="6">
    <source>
        <dbReference type="ARBA" id="ARBA00022723"/>
    </source>
</evidence>
<name>A0ABP0LJM1_9DINO</name>
<evidence type="ECO:0000256" key="7">
    <source>
        <dbReference type="ARBA" id="ARBA00022741"/>
    </source>
</evidence>
<evidence type="ECO:0000259" key="14">
    <source>
        <dbReference type="Pfam" id="PF12705"/>
    </source>
</evidence>
<evidence type="ECO:0000256" key="2">
    <source>
        <dbReference type="ARBA" id="ARBA00007599"/>
    </source>
</evidence>
<evidence type="ECO:0000313" key="15">
    <source>
        <dbReference type="EMBL" id="CAK9039389.1"/>
    </source>
</evidence>
<dbReference type="Gene3D" id="3.90.320.10">
    <property type="match status" value="1"/>
</dbReference>
<proteinExistence type="inferred from homology"/>
<sequence length="1643" mass="179780">MTEMTFTFHTEAETAAFGAKLAPLLQAGDIVLLEGPLGAGKSTLARGLVRAFCNASEVPSPTFTLVETYERADAVIWHFDLFRLEAADEVWELGLEDAMDAGVCLIEWPDKIANLLPEGSLRLRLQPQPDGARRWTGADLQPLAGDASTRRYMRITRQGRRAILMIAPPGAESAPCPPEASPSERERLGYNAAARLAGPNLHAFIAIGNALRETGLSAPEIYAADAAQGLALIEDLGDDLFAQIAENAGEQQLYSAAIDVLLAMRKHPPAKPSTGDYLMLDYDKTAFLAETSLLTDWYWPLKKNVETPDDLKAEYLNIFADALETISPPHSMTLRDFHAENLIWLPDRTGPGRVGLIDYQDGLYGAAAYDLVSLLEDARRDVSPELAAMMIDRYCEGAKKIGNFDKDAAGTPLSLFLSAHAGCYVMSARSDIAMVLAAGLGTRMRPLTDNTPKPLIPVAGKALLDYTLDRFAHAGVSRTIINVHYLADQIEAHVSDRATPEIVISDERELLLETGGGLKKARRHFGDEPVFCTNTDAILLDSPEQEACAVLRGAWRGADMDALLLLVPIENTSGYDGKGDFNRSADGRIALRETSTAPFVFTGLQLISPALIDEGPDGPFSTRLLWDLAASRGRLFGALYAGDWMHVGDPEGLALAQAPRIFTIAPRRPFLKDLASALRAAINNRRDLELADAVIYLPTRRAARALSDAFVTTAPDSGASLLPQMRALGDIDEDEAAIFDASPEDEIELPPAISTLERRLALAHMVAARDRAFEGQERWAGAIAAADELGKLLDSFYTEEIPPDALQSVVPDALAKHWRHSLDFLSIVTKAWPDYLAEQNLTDPSERRVKLIDRQTARWRANPPKTPVIIAGTTGSTPAVARMMKVAANLPMGCVLLPGLDTASPARFWDTIDETHPQRGLRHLLTALDIDRCSVASWPENTKTQTPNRGEIVAVALRPANASDSWRDWALDIKQDRKALEGQLTGLELLEASDEEREAAAIAIKIRGAIEDPPTSVMLVTPDRDLARRVATKMRRWGILVDDSAGVPFPNSPCGTFLRLVAIWLAEPSDAVALLSVLRHPLFGGGLAARERLSSITALDLALRGLKPSKGAAGLRKKVLSNKIYSDRAAPALEALCRALEAWPDDSGDFEARIAAHIKIAEALTATDETPGDIRLWRGEDGETGAAALADIEKASSAIAHSDARDYPEIFHQLIINQVVRRRTPAHPRIAILGPLEARLQYADVVILGGLNEGVWPRDAAIDPFLSRPMRRDLGLPSPEQRIGLAAHDFAQLSAAPEVMLTRSTRAGGKPTKPSRWIVRLKNILTGADALSLIERSHYYETLAARLDEAEKTVRIATPQPRPPVTARPTAFFVTRIEKLLRDPYAVYARNILRLKKLDPHNEQLGPRDIGNLFHQILQDFAEAPPQNDNTARTAVLQSLFDRHAPAFGLSSAHMPFWRQRADEAFVWLAQWDAERRNAGAPAIIEGEGEWIFAVDGRAFTLGARADRIDLLHDGRAYIIDYKTGTPPPTNKQSRKFSPQLPLTGLIANHGGFASLGPVSVHGFEYVRIISRTGKKEDSAGATDEDSASLIEEVETGLQALMRHFNDPLTPYPSQPRPQYVDDYGDYDHLARRRERSAQGGEE</sequence>
<evidence type="ECO:0000256" key="5">
    <source>
        <dbReference type="ARBA" id="ARBA00022694"/>
    </source>
</evidence>
<dbReference type="InterPro" id="IPR011009">
    <property type="entry name" value="Kinase-like_dom_sf"/>
</dbReference>
<comment type="subcellular location">
    <subcellularLocation>
        <location evidence="1">Cytoplasm</location>
    </subcellularLocation>
</comment>
<reference evidence="15 16" key="1">
    <citation type="submission" date="2024-02" db="EMBL/GenBank/DDBJ databases">
        <authorList>
            <person name="Chen Y."/>
            <person name="Shah S."/>
            <person name="Dougan E. K."/>
            <person name="Thang M."/>
            <person name="Chan C."/>
        </authorList>
    </citation>
    <scope>NUCLEOTIDE SEQUENCE [LARGE SCALE GENOMIC DNA]</scope>
</reference>
<keyword evidence="6" id="KW-0479">Metal-binding</keyword>
<dbReference type="InterPro" id="IPR038726">
    <property type="entry name" value="PDDEXK_AddAB-type"/>
</dbReference>
<dbReference type="Pfam" id="PF00483">
    <property type="entry name" value="NTP_transferase"/>
    <property type="match status" value="1"/>
</dbReference>
<keyword evidence="15" id="KW-0808">Transferase</keyword>
<gene>
    <name evidence="15" type="ORF">SCF082_LOCUS23036</name>
</gene>
<evidence type="ECO:0000256" key="9">
    <source>
        <dbReference type="ARBA" id="ARBA00022842"/>
    </source>
</evidence>
<dbReference type="GO" id="GO:0016301">
    <property type="term" value="F:kinase activity"/>
    <property type="evidence" value="ECO:0007669"/>
    <property type="project" value="UniProtKB-KW"/>
</dbReference>
<evidence type="ECO:0000256" key="4">
    <source>
        <dbReference type="ARBA" id="ARBA00022490"/>
    </source>
</evidence>